<keyword evidence="3" id="KW-1185">Reference proteome</keyword>
<organism evidence="2 3">
    <name type="scientific">Micromonospora deserti</name>
    <dbReference type="NCBI Taxonomy" id="2070366"/>
    <lineage>
        <taxon>Bacteria</taxon>
        <taxon>Bacillati</taxon>
        <taxon>Actinomycetota</taxon>
        <taxon>Actinomycetes</taxon>
        <taxon>Micromonosporales</taxon>
        <taxon>Micromonosporaceae</taxon>
        <taxon>Micromonospora</taxon>
    </lineage>
</organism>
<protein>
    <submittedName>
        <fullName evidence="2">Uncharacterized protein</fullName>
    </submittedName>
</protein>
<comment type="caution">
    <text evidence="2">The sequence shown here is derived from an EMBL/GenBank/DDBJ whole genome shotgun (WGS) entry which is preliminary data.</text>
</comment>
<evidence type="ECO:0000313" key="3">
    <source>
        <dbReference type="Proteomes" id="UP000248749"/>
    </source>
</evidence>
<feature type="region of interest" description="Disordered" evidence="1">
    <location>
        <begin position="1"/>
        <end position="33"/>
    </location>
</feature>
<accession>A0A2W2DWE7</accession>
<proteinExistence type="predicted"/>
<gene>
    <name evidence="2" type="ORF">C1I99_06830</name>
</gene>
<dbReference type="AlphaFoldDB" id="A0A2W2DWE7"/>
<reference evidence="2 3" key="1">
    <citation type="submission" date="2018-01" db="EMBL/GenBank/DDBJ databases">
        <title>Draft genome sequence of Salinispora sp. 13K206.</title>
        <authorList>
            <person name="Sahin N."/>
            <person name="Saygin H."/>
            <person name="Ay H."/>
        </authorList>
    </citation>
    <scope>NUCLEOTIDE SEQUENCE [LARGE SCALE GENOMIC DNA]</scope>
    <source>
        <strain evidence="2 3">13K206</strain>
    </source>
</reference>
<dbReference type="EMBL" id="POUB01000027">
    <property type="protein sequence ID" value="PZG01517.1"/>
    <property type="molecule type" value="Genomic_DNA"/>
</dbReference>
<dbReference type="Proteomes" id="UP000248749">
    <property type="component" value="Unassembled WGS sequence"/>
</dbReference>
<name>A0A2W2DWE7_9ACTN</name>
<sequence length="107" mass="11061">MDPGPLAACAKPGGDVRQQIRVPSGRLPGPAGRVEGTVPHVGIRVVHAGALWHHLPRLRADATAWPLRATAKMSGLEQAGRMLPPAAPGLGPRGVQLLAQLGQIKPG</sequence>
<evidence type="ECO:0000256" key="1">
    <source>
        <dbReference type="SAM" id="MobiDB-lite"/>
    </source>
</evidence>
<evidence type="ECO:0000313" key="2">
    <source>
        <dbReference type="EMBL" id="PZG01517.1"/>
    </source>
</evidence>